<proteinExistence type="predicted"/>
<accession>A0ABN7UUX8</accession>
<comment type="caution">
    <text evidence="1">The sequence shown here is derived from an EMBL/GenBank/DDBJ whole genome shotgun (WGS) entry which is preliminary data.</text>
</comment>
<organism evidence="1 2">
    <name type="scientific">Gigaspora margarita</name>
    <dbReference type="NCBI Taxonomy" id="4874"/>
    <lineage>
        <taxon>Eukaryota</taxon>
        <taxon>Fungi</taxon>
        <taxon>Fungi incertae sedis</taxon>
        <taxon>Mucoromycota</taxon>
        <taxon>Glomeromycotina</taxon>
        <taxon>Glomeromycetes</taxon>
        <taxon>Diversisporales</taxon>
        <taxon>Gigasporaceae</taxon>
        <taxon>Gigaspora</taxon>
    </lineage>
</organism>
<sequence length="48" mass="5337">MTSILSSSLDQVYSSKIVAFDLNNATTIIKIADMRLKMTNDEAMTPEK</sequence>
<reference evidence="1 2" key="1">
    <citation type="submission" date="2021-06" db="EMBL/GenBank/DDBJ databases">
        <authorList>
            <person name="Kallberg Y."/>
            <person name="Tangrot J."/>
            <person name="Rosling A."/>
        </authorList>
    </citation>
    <scope>NUCLEOTIDE SEQUENCE [LARGE SCALE GENOMIC DNA]</scope>
    <source>
        <strain evidence="1 2">120-4 pot B 10/14</strain>
    </source>
</reference>
<gene>
    <name evidence="1" type="ORF">GMARGA_LOCUS10429</name>
</gene>
<name>A0ABN7UUX8_GIGMA</name>
<protein>
    <submittedName>
        <fullName evidence="1">14521_t:CDS:1</fullName>
    </submittedName>
</protein>
<dbReference type="Proteomes" id="UP000789901">
    <property type="component" value="Unassembled WGS sequence"/>
</dbReference>
<keyword evidence="2" id="KW-1185">Reference proteome</keyword>
<dbReference type="EMBL" id="CAJVQB010005842">
    <property type="protein sequence ID" value="CAG8671125.1"/>
    <property type="molecule type" value="Genomic_DNA"/>
</dbReference>
<evidence type="ECO:0000313" key="1">
    <source>
        <dbReference type="EMBL" id="CAG8671125.1"/>
    </source>
</evidence>
<evidence type="ECO:0000313" key="2">
    <source>
        <dbReference type="Proteomes" id="UP000789901"/>
    </source>
</evidence>